<dbReference type="GO" id="GO:0016787">
    <property type="term" value="F:hydrolase activity"/>
    <property type="evidence" value="ECO:0007669"/>
    <property type="project" value="InterPro"/>
</dbReference>
<dbReference type="SUPFAM" id="SSF102860">
    <property type="entry name" value="mRNA decapping enzyme DcpS N-terminal domain"/>
    <property type="match status" value="1"/>
</dbReference>
<dbReference type="OMA" id="INDYKWD"/>
<dbReference type="PANTHER" id="PTHR12978:SF0">
    <property type="entry name" value="M7GPPPX DIPHOSPHATASE"/>
    <property type="match status" value="1"/>
</dbReference>
<dbReference type="OrthoDB" id="10264956at2759"/>
<dbReference type="InParanoid" id="L7JZ31"/>
<dbReference type="FunCoup" id="L7JZ31">
    <property type="interactions" value="161"/>
</dbReference>
<gene>
    <name evidence="2" type="ORF">THOM_0383</name>
</gene>
<accession>L7JZ31</accession>
<keyword evidence="3" id="KW-1185">Reference proteome</keyword>
<dbReference type="EMBL" id="JH993832">
    <property type="protein sequence ID" value="ELQ76664.1"/>
    <property type="molecule type" value="Genomic_DNA"/>
</dbReference>
<comment type="similarity">
    <text evidence="1">Belongs to the HIT family.</text>
</comment>
<evidence type="ECO:0000313" key="3">
    <source>
        <dbReference type="Proteomes" id="UP000011185"/>
    </source>
</evidence>
<dbReference type="Gene3D" id="3.30.428.10">
    <property type="entry name" value="HIT-like"/>
    <property type="match status" value="1"/>
</dbReference>
<organism evidence="2 3">
    <name type="scientific">Trachipleistophora hominis</name>
    <name type="common">Microsporidian parasite</name>
    <dbReference type="NCBI Taxonomy" id="72359"/>
    <lineage>
        <taxon>Eukaryota</taxon>
        <taxon>Fungi</taxon>
        <taxon>Fungi incertae sedis</taxon>
        <taxon>Microsporidia</taxon>
        <taxon>Pleistophoridae</taxon>
        <taxon>Trachipleistophora</taxon>
    </lineage>
</organism>
<reference evidence="2 3" key="1">
    <citation type="journal article" date="2012" name="PLoS Pathog.">
        <title>The genome of the obligate intracellular parasite Trachipleistophora hominis: new insights into microsporidian genome dynamics and reductive evolution.</title>
        <authorList>
            <person name="Heinz E."/>
            <person name="Williams T.A."/>
            <person name="Nakjang S."/>
            <person name="Noel C.J."/>
            <person name="Swan D.C."/>
            <person name="Goldberg A.V."/>
            <person name="Harris S.R."/>
            <person name="Weinmaier T."/>
            <person name="Markert S."/>
            <person name="Becher D."/>
            <person name="Bernhardt J."/>
            <person name="Dagan T."/>
            <person name="Hacker C."/>
            <person name="Lucocq J.M."/>
            <person name="Schweder T."/>
            <person name="Rattei T."/>
            <person name="Hall N."/>
            <person name="Hirt R.P."/>
            <person name="Embley T.M."/>
        </authorList>
    </citation>
    <scope>NUCLEOTIDE SEQUENCE [LARGE SCALE GENOMIC DNA]</scope>
</reference>
<dbReference type="STRING" id="72359.L7JZ31"/>
<dbReference type="InterPro" id="IPR011145">
    <property type="entry name" value="Scavenger_mRNA_decap_enz_N"/>
</dbReference>
<dbReference type="GO" id="GO:0000932">
    <property type="term" value="C:P-body"/>
    <property type="evidence" value="ECO:0007669"/>
    <property type="project" value="TreeGrafter"/>
</dbReference>
<dbReference type="VEuPathDB" id="MicrosporidiaDB:THOM_0383"/>
<evidence type="ECO:0008006" key="4">
    <source>
        <dbReference type="Google" id="ProtNLM"/>
    </source>
</evidence>
<dbReference type="HOGENOM" id="CLU_041045_1_0_1"/>
<dbReference type="Proteomes" id="UP000011185">
    <property type="component" value="Unassembled WGS sequence"/>
</dbReference>
<dbReference type="InterPro" id="IPR008594">
    <property type="entry name" value="DcpS/DCS2"/>
</dbReference>
<evidence type="ECO:0000256" key="1">
    <source>
        <dbReference type="ARBA" id="ARBA00010208"/>
    </source>
</evidence>
<dbReference type="InterPro" id="IPR036265">
    <property type="entry name" value="HIT-like_sf"/>
</dbReference>
<dbReference type="GO" id="GO:0000340">
    <property type="term" value="F:RNA 7-methylguanosine cap binding"/>
    <property type="evidence" value="ECO:0007669"/>
    <property type="project" value="TreeGrafter"/>
</dbReference>
<sequence>MFSFILSHKSANPDSVMESLTNYEILSCRGNNTVILGTLNDKLSIVLVQGKEIELNEIEKLKTEKYEVTLMITPYMRMVSAHYTLRVISPCSEHHIKKYGKPKYRSETYDEYLLYLQQDKLSSNWIQKIKDGEYEIPIHVDSRFIVINDYKWDMSDVSQLYLLLIFKDQGLFTVRELNLNLIVDAKKTALQVLNTIYGLSEQDVLMYFHYRPSYYTLHLHIVNLERKMEYGMMVGRAILLDDVIENLKIDPLYYQKRKLFYVGV</sequence>
<evidence type="ECO:0000313" key="2">
    <source>
        <dbReference type="EMBL" id="ELQ76664.1"/>
    </source>
</evidence>
<dbReference type="PANTHER" id="PTHR12978">
    <property type="entry name" value="HISTIDINE TRIAD HIT PROTEIN MEMBER"/>
    <property type="match status" value="1"/>
</dbReference>
<dbReference type="SUPFAM" id="SSF54197">
    <property type="entry name" value="HIT-like"/>
    <property type="match status" value="1"/>
</dbReference>
<proteinExistence type="inferred from homology"/>
<dbReference type="GO" id="GO:0005634">
    <property type="term" value="C:nucleus"/>
    <property type="evidence" value="ECO:0007669"/>
    <property type="project" value="TreeGrafter"/>
</dbReference>
<dbReference type="AlphaFoldDB" id="L7JZ31"/>
<dbReference type="Pfam" id="PF11969">
    <property type="entry name" value="DcpS_C"/>
    <property type="match status" value="1"/>
</dbReference>
<name>L7JZ31_TRAHO</name>
<dbReference type="GO" id="GO:0000290">
    <property type="term" value="P:deadenylation-dependent decapping of nuclear-transcribed mRNA"/>
    <property type="evidence" value="ECO:0007669"/>
    <property type="project" value="InterPro"/>
</dbReference>
<protein>
    <recommendedName>
        <fullName evidence="4">M7GpppX diphosphatase</fullName>
    </recommendedName>
</protein>